<proteinExistence type="predicted"/>
<dbReference type="AlphaFoldDB" id="A0A9N9AMF0"/>
<evidence type="ECO:0000313" key="2">
    <source>
        <dbReference type="Proteomes" id="UP000789396"/>
    </source>
</evidence>
<keyword evidence="2" id="KW-1185">Reference proteome</keyword>
<evidence type="ECO:0000313" key="1">
    <source>
        <dbReference type="EMBL" id="CAG8535847.1"/>
    </source>
</evidence>
<dbReference type="OrthoDB" id="2416822at2759"/>
<protein>
    <submittedName>
        <fullName evidence="1">15773_t:CDS:1</fullName>
    </submittedName>
</protein>
<gene>
    <name evidence="1" type="ORF">RFULGI_LOCUS4000</name>
</gene>
<name>A0A9N9AMF0_9GLOM</name>
<accession>A0A9N9AMF0</accession>
<organism evidence="1 2">
    <name type="scientific">Racocetra fulgida</name>
    <dbReference type="NCBI Taxonomy" id="60492"/>
    <lineage>
        <taxon>Eukaryota</taxon>
        <taxon>Fungi</taxon>
        <taxon>Fungi incertae sedis</taxon>
        <taxon>Mucoromycota</taxon>
        <taxon>Glomeromycotina</taxon>
        <taxon>Glomeromycetes</taxon>
        <taxon>Diversisporales</taxon>
        <taxon>Gigasporaceae</taxon>
        <taxon>Racocetra</taxon>
    </lineage>
</organism>
<dbReference type="EMBL" id="CAJVPZ010003789">
    <property type="protein sequence ID" value="CAG8535847.1"/>
    <property type="molecule type" value="Genomic_DNA"/>
</dbReference>
<reference evidence="1" key="1">
    <citation type="submission" date="2021-06" db="EMBL/GenBank/DDBJ databases">
        <authorList>
            <person name="Kallberg Y."/>
            <person name="Tangrot J."/>
            <person name="Rosling A."/>
        </authorList>
    </citation>
    <scope>NUCLEOTIDE SEQUENCE</scope>
    <source>
        <strain evidence="1">IN212</strain>
    </source>
</reference>
<comment type="caution">
    <text evidence="1">The sequence shown here is derived from an EMBL/GenBank/DDBJ whole genome shotgun (WGS) entry which is preliminary data.</text>
</comment>
<dbReference type="Proteomes" id="UP000789396">
    <property type="component" value="Unassembled WGS sequence"/>
</dbReference>
<sequence>MDLFVKKCDEFVLKFVNDSEEILPAKLTHDESWKEPDEVLNQVTTGILNLL</sequence>